<protein>
    <recommendedName>
        <fullName evidence="4">Prepilin-type cleavage/methylation domain-containing protein</fullName>
    </recommendedName>
</protein>
<keyword evidence="1" id="KW-0472">Membrane</keyword>
<name>A0A2D1U951_9SPHI</name>
<reference evidence="2 3" key="1">
    <citation type="submission" date="2017-10" db="EMBL/GenBank/DDBJ databases">
        <title>Whole genome of Pedobacter ginsengisoli T01R-27 isolated from tomato rhizosphere.</title>
        <authorList>
            <person name="Weon H.-Y."/>
            <person name="Lee S.A."/>
            <person name="Sang M.K."/>
            <person name="Song J."/>
        </authorList>
    </citation>
    <scope>NUCLEOTIDE SEQUENCE [LARGE SCALE GENOMIC DNA]</scope>
    <source>
        <strain evidence="2 3">T01R-27</strain>
    </source>
</reference>
<keyword evidence="3" id="KW-1185">Reference proteome</keyword>
<proteinExistence type="predicted"/>
<evidence type="ECO:0008006" key="4">
    <source>
        <dbReference type="Google" id="ProtNLM"/>
    </source>
</evidence>
<evidence type="ECO:0000256" key="1">
    <source>
        <dbReference type="SAM" id="Phobius"/>
    </source>
</evidence>
<organism evidence="2 3">
    <name type="scientific">Pedobacter ginsengisoli</name>
    <dbReference type="NCBI Taxonomy" id="363852"/>
    <lineage>
        <taxon>Bacteria</taxon>
        <taxon>Pseudomonadati</taxon>
        <taxon>Bacteroidota</taxon>
        <taxon>Sphingobacteriia</taxon>
        <taxon>Sphingobacteriales</taxon>
        <taxon>Sphingobacteriaceae</taxon>
        <taxon>Pedobacter</taxon>
    </lineage>
</organism>
<evidence type="ECO:0000313" key="2">
    <source>
        <dbReference type="EMBL" id="ATP58044.1"/>
    </source>
</evidence>
<gene>
    <name evidence="2" type="ORF">CPT03_17005</name>
</gene>
<accession>A0A2D1U951</accession>
<dbReference type="EMBL" id="CP024091">
    <property type="protein sequence ID" value="ATP58044.1"/>
    <property type="molecule type" value="Genomic_DNA"/>
</dbReference>
<keyword evidence="1" id="KW-1133">Transmembrane helix</keyword>
<dbReference type="AlphaFoldDB" id="A0A2D1U951"/>
<dbReference type="NCBIfam" id="TIGR02532">
    <property type="entry name" value="IV_pilin_GFxxxE"/>
    <property type="match status" value="1"/>
</dbReference>
<feature type="transmembrane region" description="Helical" evidence="1">
    <location>
        <begin position="12"/>
        <end position="36"/>
    </location>
</feature>
<dbReference type="InterPro" id="IPR012902">
    <property type="entry name" value="N_methyl_site"/>
</dbReference>
<sequence length="157" mass="17906">MNLNKKFPGFTLMEVTIAMLIAAVTIAITFTAYRIVSGSYFSFNKKQEKVATLTTIDKLLKQDFIKARTIVKTSDGVFFEVNDGIITYSFKDSYILRDQFSLGIDTFKLQVNDLNCSFENEVAEEGREVDLLSFKTQLDGDLIPMQYQKIYSAQDLF</sequence>
<dbReference type="Proteomes" id="UP000223749">
    <property type="component" value="Chromosome"/>
</dbReference>
<dbReference type="RefSeq" id="WP_099439952.1">
    <property type="nucleotide sequence ID" value="NZ_CP024091.1"/>
</dbReference>
<keyword evidence="1" id="KW-0812">Transmembrane</keyword>
<evidence type="ECO:0000313" key="3">
    <source>
        <dbReference type="Proteomes" id="UP000223749"/>
    </source>
</evidence>
<dbReference type="KEGG" id="pgs:CPT03_17005"/>
<dbReference type="OrthoDB" id="794187at2"/>